<dbReference type="InterPro" id="IPR011990">
    <property type="entry name" value="TPR-like_helical_dom_sf"/>
</dbReference>
<feature type="domain" description="TOTE conflict systems S1/CSD-like" evidence="2">
    <location>
        <begin position="491"/>
        <end position="554"/>
    </location>
</feature>
<dbReference type="AlphaFoldDB" id="A0A226WQW7"/>
<dbReference type="InterPro" id="IPR054427">
    <property type="entry name" value="S1CSD-TOTE-2"/>
</dbReference>
<dbReference type="Proteomes" id="UP000214720">
    <property type="component" value="Unassembled WGS sequence"/>
</dbReference>
<evidence type="ECO:0008006" key="5">
    <source>
        <dbReference type="Google" id="ProtNLM"/>
    </source>
</evidence>
<accession>A0A226WQW7</accession>
<dbReference type="Pfam" id="PF22707">
    <property type="entry name" value="S1CSD-TOTE-2"/>
    <property type="match status" value="1"/>
</dbReference>
<dbReference type="OrthoDB" id="6196244at2"/>
<dbReference type="InterPro" id="IPR054283">
    <property type="entry name" value="DUF7017"/>
</dbReference>
<dbReference type="SUPFAM" id="SSF48452">
    <property type="entry name" value="TPR-like"/>
    <property type="match status" value="1"/>
</dbReference>
<name>A0A226WQW7_CABSO</name>
<comment type="caution">
    <text evidence="3">The sequence shown here is derived from an EMBL/GenBank/DDBJ whole genome shotgun (WGS) entry which is preliminary data.</text>
</comment>
<dbReference type="Pfam" id="PF22708">
    <property type="entry name" value="S1CSD-TOTE-1"/>
    <property type="match status" value="1"/>
</dbReference>
<evidence type="ECO:0000313" key="3">
    <source>
        <dbReference type="EMBL" id="OXC73493.1"/>
    </source>
</evidence>
<evidence type="ECO:0000313" key="4">
    <source>
        <dbReference type="Proteomes" id="UP000214720"/>
    </source>
</evidence>
<evidence type="ECO:0000259" key="1">
    <source>
        <dbReference type="Pfam" id="PF22707"/>
    </source>
</evidence>
<feature type="domain" description="TOTE conflict systems S1/CSD-like" evidence="1">
    <location>
        <begin position="572"/>
        <end position="629"/>
    </location>
</feature>
<dbReference type="Pfam" id="PF22860">
    <property type="entry name" value="DUF7017"/>
    <property type="match status" value="1"/>
</dbReference>
<protein>
    <recommendedName>
        <fullName evidence="5">Tetratricopeptide repeat protein</fullName>
    </recommendedName>
</protein>
<dbReference type="RefSeq" id="WP_089164869.1">
    <property type="nucleotide sequence ID" value="NZ_MTHB01000247.1"/>
</dbReference>
<dbReference type="Gene3D" id="1.25.40.10">
    <property type="entry name" value="Tetratricopeptide repeat domain"/>
    <property type="match status" value="1"/>
</dbReference>
<proteinExistence type="predicted"/>
<organism evidence="3 4">
    <name type="scientific">Caballeronia sordidicola</name>
    <name type="common">Burkholderia sordidicola</name>
    <dbReference type="NCBI Taxonomy" id="196367"/>
    <lineage>
        <taxon>Bacteria</taxon>
        <taxon>Pseudomonadati</taxon>
        <taxon>Pseudomonadota</taxon>
        <taxon>Betaproteobacteria</taxon>
        <taxon>Burkholderiales</taxon>
        <taxon>Burkholderiaceae</taxon>
        <taxon>Caballeronia</taxon>
    </lineage>
</organism>
<dbReference type="EMBL" id="MTHB01000247">
    <property type="protein sequence ID" value="OXC73493.1"/>
    <property type="molecule type" value="Genomic_DNA"/>
</dbReference>
<dbReference type="InterPro" id="IPR054426">
    <property type="entry name" value="S1CSD-TOTE-1"/>
</dbReference>
<reference evidence="4" key="1">
    <citation type="submission" date="2017-01" db="EMBL/GenBank/DDBJ databases">
        <title>Genome Analysis of Deinococcus marmoris KOPRI26562.</title>
        <authorList>
            <person name="Kim J.H."/>
            <person name="Oh H.-M."/>
        </authorList>
    </citation>
    <scope>NUCLEOTIDE SEQUENCE [LARGE SCALE GENOMIC DNA]</scope>
    <source>
        <strain evidence="4">PAMC 26633</strain>
    </source>
</reference>
<sequence>MAGSKEVFARRKQGKIDEAYELALELVEAPGAGEWEQSALAWCLIDLIKRESANRDDARLEACRAQLEAILPSADNEILATHRDKALALCRPEGRLLAEAKTVSQAGNAAQAVALYRKALAARPGDADIQTSLGWELYRHNKQLLTQDAPNVGLVRRNLSDYLMLAVGKPSLLHSCMLKQAAQLAGQDSLKMLAFSRLWNLDNLSGDDFEPYQTDDGKILPALAEKVIRLAAKDVIASCNQDDLDYLQPYLEDAIDRYPDSLWLRHTKAKALLALNRHGEAMQFVVLVTKAKPDEFWTWELLGDVCAPSDPDAALACYCKGLTCSSDETFLGKLRLKLADALIAGQDFARAKCEVERVIVHRRASEHKIPEAAARITRQPWYAGTEPAASNHDYYKARAAHAEDVLLHDLPWTSAVIGERFTVTTAEGKTRTRRRIYLASGDGMPKEVFVRESDFPFRDAGSGEPVQVKGEFRPGDRYHVYKIERRAGADWDVVPTRVGVIDHVNKDKQLAHFIVARGIDGVIPLATLPGPVCEGNMVAVRMARFTSQKCDRYRVLSVEPSREQADAAVFRRFESTVRTSGDMGFTTDDIFIPPAVMKKAGVEDGEFVSGVALLNFDKKRMQWGWKAISASASEWP</sequence>
<evidence type="ECO:0000259" key="2">
    <source>
        <dbReference type="Pfam" id="PF22708"/>
    </source>
</evidence>
<gene>
    <name evidence="3" type="ORF">BSU04_36910</name>
</gene>